<keyword evidence="8" id="KW-0132">Cell division</keyword>
<evidence type="ECO:0000256" key="16">
    <source>
        <dbReference type="ARBA" id="ARBA00023328"/>
    </source>
</evidence>
<dbReference type="EMBL" id="RWJN01000210">
    <property type="protein sequence ID" value="TCD64867.1"/>
    <property type="molecule type" value="Genomic_DNA"/>
</dbReference>
<reference evidence="19 20" key="1">
    <citation type="submission" date="2018-11" db="EMBL/GenBank/DDBJ databases">
        <title>Genome assembly of Steccherinum ochraceum LE-BIN_3174, the white-rot fungus of the Steccherinaceae family (The Residual Polyporoid clade, Polyporales, Basidiomycota).</title>
        <authorList>
            <person name="Fedorova T.V."/>
            <person name="Glazunova O.A."/>
            <person name="Landesman E.O."/>
            <person name="Moiseenko K.V."/>
            <person name="Psurtseva N.V."/>
            <person name="Savinova O.S."/>
            <person name="Shakhova N.V."/>
            <person name="Tyazhelova T.V."/>
            <person name="Vasina D.V."/>
        </authorList>
    </citation>
    <scope>NUCLEOTIDE SEQUENCE [LARGE SCALE GENOMIC DNA]</scope>
    <source>
        <strain evidence="19 20">LE-BIN_3174</strain>
    </source>
</reference>
<keyword evidence="13" id="KW-0206">Cytoskeleton</keyword>
<name>A0A4V2MW49_9APHY</name>
<accession>A0A4V2MW49</accession>
<evidence type="ECO:0000256" key="12">
    <source>
        <dbReference type="ARBA" id="ARBA00022838"/>
    </source>
</evidence>
<dbReference type="OrthoDB" id="3230169at2759"/>
<keyword evidence="10" id="KW-0498">Mitosis</keyword>
<keyword evidence="6" id="KW-0158">Chromosome</keyword>
<dbReference type="GO" id="GO:0008608">
    <property type="term" value="P:attachment of spindle microtubules to kinetochore"/>
    <property type="evidence" value="ECO:0007669"/>
    <property type="project" value="TreeGrafter"/>
</dbReference>
<dbReference type="GO" id="GO:0042729">
    <property type="term" value="C:DASH complex"/>
    <property type="evidence" value="ECO:0007669"/>
    <property type="project" value="InterPro"/>
</dbReference>
<evidence type="ECO:0000256" key="1">
    <source>
        <dbReference type="ARBA" id="ARBA00004123"/>
    </source>
</evidence>
<dbReference type="PANTHER" id="PTHR28036">
    <property type="entry name" value="DASH COMPLEX SUBUNIT DAD2"/>
    <property type="match status" value="1"/>
</dbReference>
<keyword evidence="14" id="KW-0539">Nucleus</keyword>
<organism evidence="19 20">
    <name type="scientific">Steccherinum ochraceum</name>
    <dbReference type="NCBI Taxonomy" id="92696"/>
    <lineage>
        <taxon>Eukaryota</taxon>
        <taxon>Fungi</taxon>
        <taxon>Dikarya</taxon>
        <taxon>Basidiomycota</taxon>
        <taxon>Agaricomycotina</taxon>
        <taxon>Agaricomycetes</taxon>
        <taxon>Polyporales</taxon>
        <taxon>Steccherinaceae</taxon>
        <taxon>Steccherinum</taxon>
    </lineage>
</organism>
<keyword evidence="16" id="KW-0137">Centromere</keyword>
<dbReference type="PANTHER" id="PTHR28036:SF1">
    <property type="entry name" value="DASH COMPLEX SUBUNIT DAD2"/>
    <property type="match status" value="1"/>
</dbReference>
<evidence type="ECO:0000256" key="2">
    <source>
        <dbReference type="ARBA" id="ARBA00004186"/>
    </source>
</evidence>
<dbReference type="GO" id="GO:0005874">
    <property type="term" value="C:microtubule"/>
    <property type="evidence" value="ECO:0007669"/>
    <property type="project" value="UniProtKB-KW"/>
</dbReference>
<comment type="similarity">
    <text evidence="4">Belongs to the DASH complex DAD2 family.</text>
</comment>
<keyword evidence="9" id="KW-0493">Microtubule</keyword>
<evidence type="ECO:0000256" key="6">
    <source>
        <dbReference type="ARBA" id="ARBA00022454"/>
    </source>
</evidence>
<evidence type="ECO:0000313" key="20">
    <source>
        <dbReference type="Proteomes" id="UP000292702"/>
    </source>
</evidence>
<dbReference type="Pfam" id="PF08654">
    <property type="entry name" value="DASH_Dad2"/>
    <property type="match status" value="1"/>
</dbReference>
<evidence type="ECO:0000256" key="14">
    <source>
        <dbReference type="ARBA" id="ARBA00023242"/>
    </source>
</evidence>
<evidence type="ECO:0000256" key="18">
    <source>
        <dbReference type="SAM" id="MobiDB-lite"/>
    </source>
</evidence>
<protein>
    <recommendedName>
        <fullName evidence="5">DASH complex subunit DAD2</fullName>
    </recommendedName>
    <alternativeName>
        <fullName evidence="17">Outer kinetochore protein DAD2</fullName>
    </alternativeName>
</protein>
<sequence length="123" mass="13760">MRQSILPGRQSQLPSHPANAALAAKLLEKKKETEAIMALEKASGRFLERMEDLANDFDVIADAGKVHGEVLEQWPNMFRILGLFLASRQRQAESDEQSSEQSGERLVRVPIEDLRDTRPSSSS</sequence>
<dbReference type="GO" id="GO:0051301">
    <property type="term" value="P:cell division"/>
    <property type="evidence" value="ECO:0007669"/>
    <property type="project" value="UniProtKB-KW"/>
</dbReference>
<dbReference type="GO" id="GO:0000278">
    <property type="term" value="P:mitotic cell cycle"/>
    <property type="evidence" value="ECO:0007669"/>
    <property type="project" value="InterPro"/>
</dbReference>
<evidence type="ECO:0000256" key="8">
    <source>
        <dbReference type="ARBA" id="ARBA00022618"/>
    </source>
</evidence>
<dbReference type="GO" id="GO:1990023">
    <property type="term" value="C:mitotic spindle midzone"/>
    <property type="evidence" value="ECO:0007669"/>
    <property type="project" value="TreeGrafter"/>
</dbReference>
<feature type="region of interest" description="Disordered" evidence="18">
    <location>
        <begin position="91"/>
        <end position="123"/>
    </location>
</feature>
<evidence type="ECO:0000313" key="19">
    <source>
        <dbReference type="EMBL" id="TCD64867.1"/>
    </source>
</evidence>
<evidence type="ECO:0000256" key="13">
    <source>
        <dbReference type="ARBA" id="ARBA00023212"/>
    </source>
</evidence>
<evidence type="ECO:0000256" key="3">
    <source>
        <dbReference type="ARBA" id="ARBA00004629"/>
    </source>
</evidence>
<keyword evidence="15" id="KW-0131">Cell cycle</keyword>
<proteinExistence type="inferred from homology"/>
<evidence type="ECO:0000256" key="11">
    <source>
        <dbReference type="ARBA" id="ARBA00022829"/>
    </source>
</evidence>
<keyword evidence="20" id="KW-1185">Reference proteome</keyword>
<gene>
    <name evidence="19" type="ORF">EIP91_003533</name>
</gene>
<keyword evidence="12" id="KW-0995">Kinetochore</keyword>
<evidence type="ECO:0000256" key="10">
    <source>
        <dbReference type="ARBA" id="ARBA00022776"/>
    </source>
</evidence>
<dbReference type="Proteomes" id="UP000292702">
    <property type="component" value="Unassembled WGS sequence"/>
</dbReference>
<evidence type="ECO:0000256" key="5">
    <source>
        <dbReference type="ARBA" id="ARBA00020260"/>
    </source>
</evidence>
<keyword evidence="7" id="KW-0963">Cytoplasm</keyword>
<evidence type="ECO:0000256" key="9">
    <source>
        <dbReference type="ARBA" id="ARBA00022701"/>
    </source>
</evidence>
<keyword evidence="11" id="KW-0159">Chromosome partition</keyword>
<dbReference type="AlphaFoldDB" id="A0A4V2MW49"/>
<evidence type="ECO:0000256" key="17">
    <source>
        <dbReference type="ARBA" id="ARBA00030568"/>
    </source>
</evidence>
<comment type="subcellular location">
    <subcellularLocation>
        <location evidence="3">Chromosome</location>
        <location evidence="3">Centromere</location>
        <location evidence="3">Kinetochore</location>
    </subcellularLocation>
    <subcellularLocation>
        <location evidence="2">Cytoplasm</location>
        <location evidence="2">Cytoskeleton</location>
        <location evidence="2">Spindle</location>
    </subcellularLocation>
    <subcellularLocation>
        <location evidence="1">Nucleus</location>
    </subcellularLocation>
</comment>
<dbReference type="InterPro" id="IPR013963">
    <property type="entry name" value="DASH_Dad2"/>
</dbReference>
<evidence type="ECO:0000256" key="15">
    <source>
        <dbReference type="ARBA" id="ARBA00023306"/>
    </source>
</evidence>
<evidence type="ECO:0000256" key="7">
    <source>
        <dbReference type="ARBA" id="ARBA00022490"/>
    </source>
</evidence>
<comment type="caution">
    <text evidence="19">The sequence shown here is derived from an EMBL/GenBank/DDBJ whole genome shotgun (WGS) entry which is preliminary data.</text>
</comment>
<feature type="compositionally biased region" description="Basic and acidic residues" evidence="18">
    <location>
        <begin position="102"/>
        <end position="123"/>
    </location>
</feature>
<dbReference type="GO" id="GO:0044732">
    <property type="term" value="C:mitotic spindle pole body"/>
    <property type="evidence" value="ECO:0007669"/>
    <property type="project" value="TreeGrafter"/>
</dbReference>
<evidence type="ECO:0000256" key="4">
    <source>
        <dbReference type="ARBA" id="ARBA00005501"/>
    </source>
</evidence>